<dbReference type="PROSITE" id="PS50020">
    <property type="entry name" value="WW_DOMAIN_2"/>
    <property type="match status" value="1"/>
</dbReference>
<keyword evidence="4" id="KW-1185">Reference proteome</keyword>
<feature type="region of interest" description="Disordered" evidence="1">
    <location>
        <begin position="78"/>
        <end position="107"/>
    </location>
</feature>
<organism evidence="3 4">
    <name type="scientific">Bonamia ostreae</name>
    <dbReference type="NCBI Taxonomy" id="126728"/>
    <lineage>
        <taxon>Eukaryota</taxon>
        <taxon>Sar</taxon>
        <taxon>Rhizaria</taxon>
        <taxon>Endomyxa</taxon>
        <taxon>Ascetosporea</taxon>
        <taxon>Haplosporida</taxon>
        <taxon>Bonamia</taxon>
    </lineage>
</organism>
<proteinExistence type="predicted"/>
<reference evidence="3 4" key="1">
    <citation type="journal article" date="2024" name="BMC Biol.">
        <title>Comparative genomics of Ascetosporea gives new insight into the evolutionary basis for animal parasitism in Rhizaria.</title>
        <authorList>
            <person name="Hiltunen Thoren M."/>
            <person name="Onut-Brannstrom I."/>
            <person name="Alfjorden A."/>
            <person name="Peckova H."/>
            <person name="Swords F."/>
            <person name="Hooper C."/>
            <person name="Holzer A.S."/>
            <person name="Bass D."/>
            <person name="Burki F."/>
        </authorList>
    </citation>
    <scope>NUCLEOTIDE SEQUENCE [LARGE SCALE GENOMIC DNA]</scope>
    <source>
        <strain evidence="3">20-A016</strain>
    </source>
</reference>
<dbReference type="SMART" id="SM00456">
    <property type="entry name" value="WW"/>
    <property type="match status" value="2"/>
</dbReference>
<dbReference type="EMBL" id="JBDODL010000328">
    <property type="protein sequence ID" value="MES1919568.1"/>
    <property type="molecule type" value="Genomic_DNA"/>
</dbReference>
<feature type="compositionally biased region" description="Basic and acidic residues" evidence="1">
    <location>
        <begin position="78"/>
        <end position="101"/>
    </location>
</feature>
<dbReference type="Gene3D" id="2.20.70.10">
    <property type="match status" value="1"/>
</dbReference>
<evidence type="ECO:0000313" key="4">
    <source>
        <dbReference type="Proteomes" id="UP001439008"/>
    </source>
</evidence>
<evidence type="ECO:0000313" key="3">
    <source>
        <dbReference type="EMBL" id="MES1919568.1"/>
    </source>
</evidence>
<gene>
    <name evidence="3" type="ORF">MHBO_001377</name>
</gene>
<dbReference type="SUPFAM" id="SSF51045">
    <property type="entry name" value="WW domain"/>
    <property type="match status" value="1"/>
</dbReference>
<accession>A0ABV2AJM3</accession>
<protein>
    <recommendedName>
        <fullName evidence="2">WW domain-containing protein</fullName>
    </recommendedName>
</protein>
<comment type="caution">
    <text evidence="3">The sequence shown here is derived from an EMBL/GenBank/DDBJ whole genome shotgun (WGS) entry which is preliminary data.</text>
</comment>
<evidence type="ECO:0000256" key="1">
    <source>
        <dbReference type="SAM" id="MobiDB-lite"/>
    </source>
</evidence>
<feature type="domain" description="WW" evidence="2">
    <location>
        <begin position="24"/>
        <end position="54"/>
    </location>
</feature>
<evidence type="ECO:0000259" key="2">
    <source>
        <dbReference type="PROSITE" id="PS50020"/>
    </source>
</evidence>
<name>A0ABV2AJM3_9EUKA</name>
<dbReference type="InterPro" id="IPR036020">
    <property type="entry name" value="WW_dom_sf"/>
</dbReference>
<sequence length="168" mass="20039">MKRALKTRKVLKKNLERSEQIENTPWFIISDPSAERPYFYNAKKADTFWKLPDEIKKKYKAEILDIYNKLSRNKGKEVVSPENVIKEDESLGEERHPKEANSEANGELPLKKSRQIGSYEWWEIDDPNSKYLYFFNALKSKTYWDVPLEVYRMYQSMELSHVLIQNLL</sequence>
<dbReference type="InterPro" id="IPR001202">
    <property type="entry name" value="WW_dom"/>
</dbReference>
<dbReference type="Proteomes" id="UP001439008">
    <property type="component" value="Unassembled WGS sequence"/>
</dbReference>